<evidence type="ECO:0000313" key="12">
    <source>
        <dbReference type="Proteomes" id="UP001302274"/>
    </source>
</evidence>
<dbReference type="Gene3D" id="3.40.50.300">
    <property type="entry name" value="P-loop containing nucleotide triphosphate hydrolases"/>
    <property type="match status" value="1"/>
</dbReference>
<sequence>MKSLVPGQRFMSETEPELGLGILVHVESKTVKISFLAAKTERVYGSKGAPIKRVVFSSGDEVTLRSGQKLTIDDVIDNDGLAAYRSADQVFDERELSDSLSFNKPEDRLFNGSVDSPGLFELRFQTLWNKNRLTQSPVRGFVGGRMNLIPHQFYVAEQIVDRPIPRVLLADEVGLGKTIEAGLALHQLILSERVKRALILVPDSLVYQWFIEMLRKFNLSFVTMNQETHLEPGTNPFTENDFVIVNIGLLKGAEMARNLMKEALWDIMVVDEAHQLKWSQEHVSTEYKIVQMIAKRSKGLLLLTATPEQLGMEGHFARLKLLDPDRFFDYPKFLEETTHYEEVAAQARELLKKGGAESEARLAELQDLHGPGRIFFRNTRNRMSKHFSFFPKRILHAYPLESKKTLYLGLEDEETIGPSFDMKLDWLTEFLGRHIGEKILLITKSKTKVMCLETLLKDRFPGMNVAAFHSGLSFVARDRQAAYFADPEGADILLCTEVGSEGRNFEFAHHLVLFDLPMYPDLLEQRIGRLDRIGQDSDIHLHVPYIMSSYDEILYQWFNTGMDAFVHSAKGASIVHQQLQGLLEEFLNKPELCFKDPQVLQDFLETTAKEFKTVTHKLEEGRDILVELNSFKEDVAKKLVDEVRKFDEETNLINYMNNVFQELGVDIEDLDDEVYFIRPSDNMYVPYFPNLPVDGVRITYDRKTALRREDVEFLTWDHPMVVGVIDLILSNTFGNMSVMMRKKSGQTKTYIETYFKLQVVAPKSLSPERFFPPTPIRILVDSTGENLSAKFDKSDIDERITGADQETVRKAKGLPKAAVQKVLQAAHQHALLEAVELKKKYKQNMIEHLDREKTRLLKLKAVNPVVRPEEIDSITEQIEILSKCYEEAEVVMDSLRVIF</sequence>
<keyword evidence="7" id="KW-0010">Activator</keyword>
<keyword evidence="4" id="KW-0067">ATP-binding</keyword>
<evidence type="ECO:0000256" key="6">
    <source>
        <dbReference type="ARBA" id="ARBA00023125"/>
    </source>
</evidence>
<dbReference type="Gene3D" id="3.30.360.80">
    <property type="match status" value="1"/>
</dbReference>
<keyword evidence="12" id="KW-1185">Reference proteome</keyword>
<dbReference type="InterPro" id="IPR022737">
    <property type="entry name" value="RapA_C"/>
</dbReference>
<dbReference type="EMBL" id="JAYGJQ010000001">
    <property type="protein sequence ID" value="MEA9355865.1"/>
    <property type="molecule type" value="Genomic_DNA"/>
</dbReference>
<dbReference type="CDD" id="cd18011">
    <property type="entry name" value="DEXDc_RapA"/>
    <property type="match status" value="1"/>
</dbReference>
<keyword evidence="6" id="KW-0238">DNA-binding</keyword>
<name>A0ABU5VV00_9BACT</name>
<dbReference type="PROSITE" id="PS51194">
    <property type="entry name" value="HELICASE_CTER"/>
    <property type="match status" value="1"/>
</dbReference>
<dbReference type="Gene3D" id="6.10.140.1500">
    <property type="match status" value="1"/>
</dbReference>
<keyword evidence="5" id="KW-0805">Transcription regulation</keyword>
<dbReference type="Gene3D" id="2.30.30.930">
    <property type="match status" value="1"/>
</dbReference>
<dbReference type="Gene3D" id="3.40.50.10810">
    <property type="entry name" value="Tandem AAA-ATPase domain"/>
    <property type="match status" value="1"/>
</dbReference>
<accession>A0ABU5VV00</accession>
<dbReference type="CDD" id="cd18793">
    <property type="entry name" value="SF2_C_SNF"/>
    <property type="match status" value="1"/>
</dbReference>
<dbReference type="PANTHER" id="PTHR45766:SF6">
    <property type="entry name" value="SWI_SNF-RELATED MATRIX-ASSOCIATED ACTIN-DEPENDENT REGULATOR OF CHROMATIN SUBFAMILY A-LIKE PROTEIN 1"/>
    <property type="match status" value="1"/>
</dbReference>
<evidence type="ECO:0000259" key="10">
    <source>
        <dbReference type="PROSITE" id="PS51194"/>
    </source>
</evidence>
<dbReference type="PROSITE" id="PS51192">
    <property type="entry name" value="HELICASE_ATP_BIND_1"/>
    <property type="match status" value="1"/>
</dbReference>
<evidence type="ECO:0000256" key="2">
    <source>
        <dbReference type="ARBA" id="ARBA00022801"/>
    </source>
</evidence>
<dbReference type="HAMAP" id="MF_01821">
    <property type="entry name" value="Helicase_RapA"/>
    <property type="match status" value="1"/>
</dbReference>
<evidence type="ECO:0000259" key="9">
    <source>
        <dbReference type="PROSITE" id="PS51192"/>
    </source>
</evidence>
<evidence type="ECO:0000256" key="7">
    <source>
        <dbReference type="ARBA" id="ARBA00023159"/>
    </source>
</evidence>
<dbReference type="InterPro" id="IPR023949">
    <property type="entry name" value="Helicase_RapA"/>
</dbReference>
<feature type="domain" description="Helicase ATP-binding" evidence="9">
    <location>
        <begin position="158"/>
        <end position="325"/>
    </location>
</feature>
<dbReference type="Pfam" id="PF00176">
    <property type="entry name" value="SNF2-rel_dom"/>
    <property type="match status" value="1"/>
</dbReference>
<protein>
    <submittedName>
        <fullName evidence="11">SNF2-related protein</fullName>
    </submittedName>
</protein>
<evidence type="ECO:0000256" key="5">
    <source>
        <dbReference type="ARBA" id="ARBA00023015"/>
    </source>
</evidence>
<reference evidence="11 12" key="1">
    <citation type="submission" date="2023-11" db="EMBL/GenBank/DDBJ databases">
        <title>A Novel Polar Bacteriovorax (B. antarcticus) Isolated from the Biocrust in Antarctica.</title>
        <authorList>
            <person name="Mun W."/>
            <person name="Choi S.Y."/>
            <person name="Mitchell R.J."/>
        </authorList>
    </citation>
    <scope>NUCLEOTIDE SEQUENCE [LARGE SCALE GENOMIC DNA]</scope>
    <source>
        <strain evidence="11 12">PP10</strain>
    </source>
</reference>
<gene>
    <name evidence="11" type="ORF">SHI21_06625</name>
</gene>
<dbReference type="SMART" id="SM00487">
    <property type="entry name" value="DEXDc"/>
    <property type="match status" value="1"/>
</dbReference>
<keyword evidence="2" id="KW-0378">Hydrolase</keyword>
<evidence type="ECO:0000313" key="11">
    <source>
        <dbReference type="EMBL" id="MEA9355865.1"/>
    </source>
</evidence>
<dbReference type="SMART" id="SM00490">
    <property type="entry name" value="HELICc"/>
    <property type="match status" value="1"/>
</dbReference>
<dbReference type="Gene3D" id="2.30.30.140">
    <property type="match status" value="1"/>
</dbReference>
<dbReference type="PANTHER" id="PTHR45766">
    <property type="entry name" value="DNA ANNEALING HELICASE AND ENDONUCLEASE ZRANB3 FAMILY MEMBER"/>
    <property type="match status" value="1"/>
</dbReference>
<dbReference type="Pfam" id="PF00271">
    <property type="entry name" value="Helicase_C"/>
    <property type="match status" value="1"/>
</dbReference>
<dbReference type="Pfam" id="PF18337">
    <property type="entry name" value="Tudor_RapA"/>
    <property type="match status" value="1"/>
</dbReference>
<dbReference type="Pfam" id="PF18339">
    <property type="entry name" value="Tudor_1_RapA"/>
    <property type="match status" value="1"/>
</dbReference>
<feature type="domain" description="Helicase C-terminal" evidence="10">
    <location>
        <begin position="423"/>
        <end position="573"/>
    </location>
</feature>
<organism evidence="11 12">
    <name type="scientific">Bacteriovorax antarcticus</name>
    <dbReference type="NCBI Taxonomy" id="3088717"/>
    <lineage>
        <taxon>Bacteria</taxon>
        <taxon>Pseudomonadati</taxon>
        <taxon>Bdellovibrionota</taxon>
        <taxon>Bacteriovoracia</taxon>
        <taxon>Bacteriovoracales</taxon>
        <taxon>Bacteriovoracaceae</taxon>
        <taxon>Bacteriovorax</taxon>
    </lineage>
</organism>
<keyword evidence="8" id="KW-0804">Transcription</keyword>
<keyword evidence="1" id="KW-0547">Nucleotide-binding</keyword>
<dbReference type="SUPFAM" id="SSF52540">
    <property type="entry name" value="P-loop containing nucleoside triphosphate hydrolases"/>
    <property type="match status" value="1"/>
</dbReference>
<proteinExistence type="inferred from homology"/>
<keyword evidence="3" id="KW-0347">Helicase</keyword>
<evidence type="ECO:0000256" key="8">
    <source>
        <dbReference type="ARBA" id="ARBA00023163"/>
    </source>
</evidence>
<dbReference type="Proteomes" id="UP001302274">
    <property type="component" value="Unassembled WGS sequence"/>
</dbReference>
<dbReference type="InterPro" id="IPR000330">
    <property type="entry name" value="SNF2_N"/>
</dbReference>
<evidence type="ECO:0000256" key="1">
    <source>
        <dbReference type="ARBA" id="ARBA00022741"/>
    </source>
</evidence>
<dbReference type="RefSeq" id="WP_323575499.1">
    <property type="nucleotide sequence ID" value="NZ_JAYGJQ010000001.1"/>
</dbReference>
<comment type="caution">
    <text evidence="11">The sequence shown here is derived from an EMBL/GenBank/DDBJ whole genome shotgun (WGS) entry which is preliminary data.</text>
</comment>
<dbReference type="InterPro" id="IPR027417">
    <property type="entry name" value="P-loop_NTPase"/>
</dbReference>
<dbReference type="InterPro" id="IPR057342">
    <property type="entry name" value="DEXDc_RapA"/>
</dbReference>
<dbReference type="InterPro" id="IPR001650">
    <property type="entry name" value="Helicase_C-like"/>
</dbReference>
<dbReference type="Pfam" id="PF12137">
    <property type="entry name" value="RapA_C"/>
    <property type="match status" value="1"/>
</dbReference>
<dbReference type="InterPro" id="IPR040766">
    <property type="entry name" value="Tudor_2_RapA"/>
</dbReference>
<evidence type="ECO:0000256" key="4">
    <source>
        <dbReference type="ARBA" id="ARBA00022840"/>
    </source>
</evidence>
<dbReference type="InterPro" id="IPR040765">
    <property type="entry name" value="Tudor_1_RapA"/>
</dbReference>
<evidence type="ECO:0000256" key="3">
    <source>
        <dbReference type="ARBA" id="ARBA00022806"/>
    </source>
</evidence>
<dbReference type="InterPro" id="IPR049730">
    <property type="entry name" value="SNF2/RAD54-like_C"/>
</dbReference>
<dbReference type="InterPro" id="IPR014001">
    <property type="entry name" value="Helicase_ATP-bd"/>
</dbReference>
<dbReference type="InterPro" id="IPR038718">
    <property type="entry name" value="SNF2-like_sf"/>
</dbReference>